<proteinExistence type="predicted"/>
<sequence length="84" mass="9142">MSLGDAFSLACVMEAHLDDQGVRGHKCPSKFLLLMADEEDVLEQVVEADQDDAMESGDISILNYLAGHDSPHLLQLSAMIRVGK</sequence>
<protein>
    <submittedName>
        <fullName evidence="1">Uncharacterized protein</fullName>
    </submittedName>
</protein>
<dbReference type="EMBL" id="BKCJ010172185">
    <property type="protein sequence ID" value="GEY36116.1"/>
    <property type="molecule type" value="Genomic_DNA"/>
</dbReference>
<comment type="caution">
    <text evidence="1">The sequence shown here is derived from an EMBL/GenBank/DDBJ whole genome shotgun (WGS) entry which is preliminary data.</text>
</comment>
<accession>A0A699HKJ7</accession>
<evidence type="ECO:0000313" key="1">
    <source>
        <dbReference type="EMBL" id="GEY36116.1"/>
    </source>
</evidence>
<feature type="non-terminal residue" evidence="1">
    <location>
        <position position="84"/>
    </location>
</feature>
<organism evidence="1">
    <name type="scientific">Tanacetum cinerariifolium</name>
    <name type="common">Dalmatian daisy</name>
    <name type="synonym">Chrysanthemum cinerariifolium</name>
    <dbReference type="NCBI Taxonomy" id="118510"/>
    <lineage>
        <taxon>Eukaryota</taxon>
        <taxon>Viridiplantae</taxon>
        <taxon>Streptophyta</taxon>
        <taxon>Embryophyta</taxon>
        <taxon>Tracheophyta</taxon>
        <taxon>Spermatophyta</taxon>
        <taxon>Magnoliopsida</taxon>
        <taxon>eudicotyledons</taxon>
        <taxon>Gunneridae</taxon>
        <taxon>Pentapetalae</taxon>
        <taxon>asterids</taxon>
        <taxon>campanulids</taxon>
        <taxon>Asterales</taxon>
        <taxon>Asteraceae</taxon>
        <taxon>Asteroideae</taxon>
        <taxon>Anthemideae</taxon>
        <taxon>Anthemidinae</taxon>
        <taxon>Tanacetum</taxon>
    </lineage>
</organism>
<name>A0A699HKJ7_TANCI</name>
<gene>
    <name evidence="1" type="ORF">Tci_408090</name>
</gene>
<dbReference type="AlphaFoldDB" id="A0A699HKJ7"/>
<reference evidence="1" key="1">
    <citation type="journal article" date="2019" name="Sci. Rep.">
        <title>Draft genome of Tanacetum cinerariifolium, the natural source of mosquito coil.</title>
        <authorList>
            <person name="Yamashiro T."/>
            <person name="Shiraishi A."/>
            <person name="Satake H."/>
            <person name="Nakayama K."/>
        </authorList>
    </citation>
    <scope>NUCLEOTIDE SEQUENCE</scope>
</reference>